<dbReference type="STRING" id="4155.A0A022PU21"/>
<comment type="subcellular location">
    <subcellularLocation>
        <location evidence="1">Golgi apparatus membrane</location>
        <topology evidence="1">Single-pass type II membrane protein</topology>
    </subcellularLocation>
</comment>
<feature type="domain" description="Glycosyltransferase 61 catalytic" evidence="5">
    <location>
        <begin position="328"/>
        <end position="438"/>
    </location>
</feature>
<dbReference type="Proteomes" id="UP000030748">
    <property type="component" value="Unassembled WGS sequence"/>
</dbReference>
<dbReference type="PANTHER" id="PTHR20961:SF149">
    <property type="entry name" value="PROTEIN O-LINKED-MANNOSE BETA-1,4-N-ACETYLGLUCOSAMINYLTRANSFERASE 2-LIKE"/>
    <property type="match status" value="1"/>
</dbReference>
<dbReference type="OrthoDB" id="529273at2759"/>
<name>A0A022PU21_ERYGU</name>
<dbReference type="EMBL" id="KI632310">
    <property type="protein sequence ID" value="EYU19009.1"/>
    <property type="molecule type" value="Genomic_DNA"/>
</dbReference>
<dbReference type="eggNOG" id="KOG4698">
    <property type="taxonomic scope" value="Eukaryota"/>
</dbReference>
<dbReference type="PANTHER" id="PTHR20961">
    <property type="entry name" value="GLYCOSYLTRANSFERASE"/>
    <property type="match status" value="1"/>
</dbReference>
<reference evidence="6 7" key="1">
    <citation type="journal article" date="2013" name="Proc. Natl. Acad. Sci. U.S.A.">
        <title>Fine-scale variation in meiotic recombination in Mimulus inferred from population shotgun sequencing.</title>
        <authorList>
            <person name="Hellsten U."/>
            <person name="Wright K.M."/>
            <person name="Jenkins J."/>
            <person name="Shu S."/>
            <person name="Yuan Y."/>
            <person name="Wessler S.R."/>
            <person name="Schmutz J."/>
            <person name="Willis J.H."/>
            <person name="Rokhsar D.S."/>
        </authorList>
    </citation>
    <scope>NUCLEOTIDE SEQUENCE [LARGE SCALE GENOMIC DNA]</scope>
    <source>
        <strain evidence="7">cv. DUN x IM62</strain>
    </source>
</reference>
<keyword evidence="4" id="KW-0325">Glycoprotein</keyword>
<evidence type="ECO:0000256" key="1">
    <source>
        <dbReference type="ARBA" id="ARBA00004323"/>
    </source>
</evidence>
<dbReference type="OMA" id="HHEVIRN"/>
<dbReference type="InterPro" id="IPR007657">
    <property type="entry name" value="Glycosyltransferase_61"/>
</dbReference>
<proteinExistence type="predicted"/>
<dbReference type="GO" id="GO:0016757">
    <property type="term" value="F:glycosyltransferase activity"/>
    <property type="evidence" value="ECO:0000318"/>
    <property type="project" value="GO_Central"/>
</dbReference>
<protein>
    <recommendedName>
        <fullName evidence="5">Glycosyltransferase 61 catalytic domain-containing protein</fullName>
    </recommendedName>
</protein>
<evidence type="ECO:0000256" key="2">
    <source>
        <dbReference type="ARBA" id="ARBA00022676"/>
    </source>
</evidence>
<dbReference type="InterPro" id="IPR049625">
    <property type="entry name" value="Glyco_transf_61_cat"/>
</dbReference>
<evidence type="ECO:0000256" key="3">
    <source>
        <dbReference type="ARBA" id="ARBA00022679"/>
    </source>
</evidence>
<dbReference type="Pfam" id="PF04577">
    <property type="entry name" value="Glyco_transf_61"/>
    <property type="match status" value="1"/>
</dbReference>
<dbReference type="AlphaFoldDB" id="A0A022PU21"/>
<organism evidence="6 7">
    <name type="scientific">Erythranthe guttata</name>
    <name type="common">Yellow monkey flower</name>
    <name type="synonym">Mimulus guttatus</name>
    <dbReference type="NCBI Taxonomy" id="4155"/>
    <lineage>
        <taxon>Eukaryota</taxon>
        <taxon>Viridiplantae</taxon>
        <taxon>Streptophyta</taxon>
        <taxon>Embryophyta</taxon>
        <taxon>Tracheophyta</taxon>
        <taxon>Spermatophyta</taxon>
        <taxon>Magnoliopsida</taxon>
        <taxon>eudicotyledons</taxon>
        <taxon>Gunneridae</taxon>
        <taxon>Pentapetalae</taxon>
        <taxon>asterids</taxon>
        <taxon>lamiids</taxon>
        <taxon>Lamiales</taxon>
        <taxon>Phrymaceae</taxon>
        <taxon>Erythranthe</taxon>
    </lineage>
</organism>
<dbReference type="GO" id="GO:0016763">
    <property type="term" value="F:pentosyltransferase activity"/>
    <property type="evidence" value="ECO:0007669"/>
    <property type="project" value="UniProtKB-ARBA"/>
</dbReference>
<gene>
    <name evidence="6" type="ORF">MIMGU_mgv1a004323mg</name>
</gene>
<sequence>MYDPIFSKSFSRYERRKFGCCALILSSVIALCICSTSKPNMHPSSLIGDTVNLKLSIDAVEGMLVIDDEMNDRDNSKLTVGSVTNRSISISATQKMFVVNETINTISQPIVGSVANQPMSISATQDKLVVNETNTISPEIEIQTKEIEPLCRILEANADYCEMEGDIRVDANSSTVYLVTHRSIIESQPSITTSWIIQPYPRKGILYVKNWTVTLVSNDDKRVPECSRTHNHPAVLFSIGGFSGNHFHDFADILVPLFSTSFHFKKQVHFLASDYKPWWHSKFRPLIDKLTSHELVDIDRETQVVNCYNKMTAGVKFYSELVIKNSSSSSTITMQNFRQFLRKTYSLERTKSIKRKKGPQTTRPRLMIVSRKGTRILTNEAEITRVAKKLGYEVVLAEPEISANLTAFAQIVNSCDVLMGVHGAGLTNMVFLPDNAILIQVVPLGGIDGFAKLDFGNPASGMNIRYVEYKIKIEESSLFRQYPIDHPVLRDPLSFHRNGWGQLRSIYLDNQNVTIDARRFRGTLVKALKLLQH</sequence>
<keyword evidence="3" id="KW-0808">Transferase</keyword>
<keyword evidence="7" id="KW-1185">Reference proteome</keyword>
<accession>A0A022PU21</accession>
<dbReference type="GO" id="GO:0000139">
    <property type="term" value="C:Golgi membrane"/>
    <property type="evidence" value="ECO:0007669"/>
    <property type="project" value="UniProtKB-SubCell"/>
</dbReference>
<evidence type="ECO:0000259" key="5">
    <source>
        <dbReference type="Pfam" id="PF04577"/>
    </source>
</evidence>
<evidence type="ECO:0000313" key="6">
    <source>
        <dbReference type="EMBL" id="EYU19009.1"/>
    </source>
</evidence>
<keyword evidence="2" id="KW-0328">Glycosyltransferase</keyword>
<dbReference type="KEGG" id="egt:105948931"/>
<evidence type="ECO:0000313" key="7">
    <source>
        <dbReference type="Proteomes" id="UP000030748"/>
    </source>
</evidence>
<dbReference type="PhylomeDB" id="A0A022PU21"/>
<evidence type="ECO:0000256" key="4">
    <source>
        <dbReference type="ARBA" id="ARBA00023180"/>
    </source>
</evidence>